<proteinExistence type="predicted"/>
<dbReference type="Gene3D" id="1.10.260.40">
    <property type="entry name" value="lambda repressor-like DNA-binding domains"/>
    <property type="match status" value="1"/>
</dbReference>
<organism evidence="2 3">
    <name type="scientific">Haloterrigena gelatinilytica</name>
    <dbReference type="NCBI Taxonomy" id="2741724"/>
    <lineage>
        <taxon>Archaea</taxon>
        <taxon>Methanobacteriati</taxon>
        <taxon>Methanobacteriota</taxon>
        <taxon>Stenosarchaea group</taxon>
        <taxon>Halobacteria</taxon>
        <taxon>Halobacteriales</taxon>
        <taxon>Natrialbaceae</taxon>
        <taxon>Haloterrigena</taxon>
    </lineage>
</organism>
<dbReference type="SMART" id="SM00530">
    <property type="entry name" value="HTH_XRE"/>
    <property type="match status" value="1"/>
</dbReference>
<reference evidence="2 3" key="1">
    <citation type="submission" date="2020-06" db="EMBL/GenBank/DDBJ databases">
        <title>Haloterrigena sp. nov., an extremely halophilic archaeon isolated from a saline sediment.</title>
        <authorList>
            <person name="Liu B.-B."/>
        </authorList>
    </citation>
    <scope>NUCLEOTIDE SEQUENCE [LARGE SCALE GENOMIC DNA]</scope>
    <source>
        <strain evidence="2 3">SYSU A558-1</strain>
    </source>
</reference>
<dbReference type="CDD" id="cd00093">
    <property type="entry name" value="HTH_XRE"/>
    <property type="match status" value="1"/>
</dbReference>
<gene>
    <name evidence="2" type="ORF">HTZ84_05385</name>
</gene>
<dbReference type="InterPro" id="IPR010982">
    <property type="entry name" value="Lambda_DNA-bd_dom_sf"/>
</dbReference>
<dbReference type="PROSITE" id="PS50943">
    <property type="entry name" value="HTH_CROC1"/>
    <property type="match status" value="1"/>
</dbReference>
<evidence type="ECO:0000313" key="3">
    <source>
        <dbReference type="Proteomes" id="UP001016761"/>
    </source>
</evidence>
<dbReference type="RefSeq" id="WP_174679730.1">
    <property type="nucleotide sequence ID" value="NZ_JABUQZ010000001.1"/>
</dbReference>
<comment type="caution">
    <text evidence="2">The sequence shown here is derived from an EMBL/GenBank/DDBJ whole genome shotgun (WGS) entry which is preliminary data.</text>
</comment>
<accession>A0ABX2LDU5</accession>
<evidence type="ECO:0000259" key="1">
    <source>
        <dbReference type="PROSITE" id="PS50943"/>
    </source>
</evidence>
<dbReference type="InterPro" id="IPR001387">
    <property type="entry name" value="Cro/C1-type_HTH"/>
</dbReference>
<dbReference type="Proteomes" id="UP001016761">
    <property type="component" value="Unassembled WGS sequence"/>
</dbReference>
<evidence type="ECO:0000313" key="2">
    <source>
        <dbReference type="EMBL" id="NUC71747.1"/>
    </source>
</evidence>
<dbReference type="EMBL" id="JABUQZ010000001">
    <property type="protein sequence ID" value="NUC71747.1"/>
    <property type="molecule type" value="Genomic_DNA"/>
</dbReference>
<feature type="domain" description="HTH cro/C1-type" evidence="1">
    <location>
        <begin position="38"/>
        <end position="92"/>
    </location>
</feature>
<protein>
    <submittedName>
        <fullName evidence="2">Helix-turn-helix transcriptional regulator</fullName>
    </submittedName>
</protein>
<keyword evidence="3" id="KW-1185">Reference proteome</keyword>
<dbReference type="SUPFAM" id="SSF47413">
    <property type="entry name" value="lambda repressor-like DNA-binding domains"/>
    <property type="match status" value="1"/>
</dbReference>
<dbReference type="Pfam" id="PF01381">
    <property type="entry name" value="HTH_3"/>
    <property type="match status" value="1"/>
</dbReference>
<sequence length="98" mass="11233">MPSPDYHLNQIEYHVACLRGKEPDVSPSTFAIPTGSDLRYLRKECELSVDDVADEINYSQQMIRAVEKGQRAPSRKLIQKLLALYRREWPASTGEVVR</sequence>
<name>A0ABX2LDU5_9EURY</name>